<name>A0A3Q9RJP8_9BACI</name>
<organism evidence="1 2">
    <name type="scientific">Peribacillus asahii</name>
    <dbReference type="NCBI Taxonomy" id="228899"/>
    <lineage>
        <taxon>Bacteria</taxon>
        <taxon>Bacillati</taxon>
        <taxon>Bacillota</taxon>
        <taxon>Bacilli</taxon>
        <taxon>Bacillales</taxon>
        <taxon>Bacillaceae</taxon>
        <taxon>Peribacillus</taxon>
    </lineage>
</organism>
<gene>
    <name evidence="1" type="ORF">BAOM_2601</name>
</gene>
<dbReference type="RefSeq" id="WP_180319781.1">
    <property type="nucleotide sequence ID" value="NZ_CP026095.1"/>
</dbReference>
<dbReference type="AlphaFoldDB" id="A0A3Q9RJP8"/>
<sequence length="166" mass="18833">MKKIKLILTLFAMLFILVACTSDKTVKKEIALPEDIPDFVRVSDFEKTNWEKKAVEFGDRNIIGNENRSGVIGADMPSLNGQKWMWHLWGVEVPENKELTVVGFHKETEAVHQIFIDGWTKGLGSPNNGADAHIPSNVKIQESGDWAMLLYTDEKLFDILVFEINE</sequence>
<accession>A0A3Q9RJP8</accession>
<dbReference type="KEGG" id="pasa:BAOM_2601"/>
<reference evidence="1 2" key="1">
    <citation type="submission" date="2018-01" db="EMBL/GenBank/DDBJ databases">
        <title>Bacillus asahii Genome sequencing and assembly.</title>
        <authorList>
            <person name="Jiang H."/>
            <person name="Feng Y."/>
            <person name="Zhao F."/>
            <person name="Lin X."/>
        </authorList>
    </citation>
    <scope>NUCLEOTIDE SEQUENCE [LARGE SCALE GENOMIC DNA]</scope>
    <source>
        <strain evidence="1 2">OM18</strain>
    </source>
</reference>
<dbReference type="Proteomes" id="UP000283095">
    <property type="component" value="Chromosome"/>
</dbReference>
<evidence type="ECO:0000313" key="1">
    <source>
        <dbReference type="EMBL" id="AZV43210.1"/>
    </source>
</evidence>
<dbReference type="EMBL" id="CP026095">
    <property type="protein sequence ID" value="AZV43210.1"/>
    <property type="molecule type" value="Genomic_DNA"/>
</dbReference>
<dbReference type="Gene3D" id="2.60.40.3830">
    <property type="match status" value="1"/>
</dbReference>
<proteinExistence type="predicted"/>
<protein>
    <submittedName>
        <fullName evidence="1">Uncharacterized protein</fullName>
    </submittedName>
</protein>
<evidence type="ECO:0000313" key="2">
    <source>
        <dbReference type="Proteomes" id="UP000283095"/>
    </source>
</evidence>
<dbReference type="PROSITE" id="PS51257">
    <property type="entry name" value="PROKAR_LIPOPROTEIN"/>
    <property type="match status" value="1"/>
</dbReference>